<evidence type="ECO:0000256" key="1">
    <source>
        <dbReference type="ARBA" id="ARBA00022946"/>
    </source>
</evidence>
<feature type="domain" description="SHSP" evidence="5">
    <location>
        <begin position="58"/>
        <end position="159"/>
    </location>
</feature>
<dbReference type="Gene3D" id="2.60.40.790">
    <property type="match status" value="1"/>
</dbReference>
<sequence length="159" mass="17709">MAAAASIIFKRATRGGLGVLTKKFFPPKLAPSISICSSRAFNTWGHFGSLHNFLAKSEGWEHYAYALHPLDNNNALYFEFVMPGLGKEDVEVDIEENNMLSFKGKYSSGITCGHRILLGTNKCIMRDEITAEMKNGVLKVKVPKMKDEEKKNVIKVNVV</sequence>
<evidence type="ECO:0000259" key="5">
    <source>
        <dbReference type="PROSITE" id="PS01031"/>
    </source>
</evidence>
<evidence type="ECO:0000256" key="2">
    <source>
        <dbReference type="ARBA" id="ARBA00023016"/>
    </source>
</evidence>
<reference evidence="6 7" key="1">
    <citation type="submission" date="2017-09" db="EMBL/GenBank/DDBJ databases">
        <title>WGS assembly of Aquilegia coerulea Goldsmith.</title>
        <authorList>
            <person name="Hodges S."/>
            <person name="Kramer E."/>
            <person name="Nordborg M."/>
            <person name="Tomkins J."/>
            <person name="Borevitz J."/>
            <person name="Derieg N."/>
            <person name="Yan J."/>
            <person name="Mihaltcheva S."/>
            <person name="Hayes R.D."/>
            <person name="Rokhsar D."/>
        </authorList>
    </citation>
    <scope>NUCLEOTIDE SEQUENCE [LARGE SCALE GENOMIC DNA]</scope>
    <source>
        <strain evidence="7">cv. Goldsmith</strain>
    </source>
</reference>
<keyword evidence="1" id="KW-0809">Transit peptide</keyword>
<dbReference type="PANTHER" id="PTHR46991">
    <property type="entry name" value="23.5 KDA HEAT SHOCK PROTEIN, MITOCHONDRIAL"/>
    <property type="match status" value="1"/>
</dbReference>
<dbReference type="Proteomes" id="UP000230069">
    <property type="component" value="Unassembled WGS sequence"/>
</dbReference>
<proteinExistence type="inferred from homology"/>
<protein>
    <recommendedName>
        <fullName evidence="5">SHSP domain-containing protein</fullName>
    </recommendedName>
</protein>
<dbReference type="Pfam" id="PF00011">
    <property type="entry name" value="HSP20"/>
    <property type="match status" value="1"/>
</dbReference>
<organism evidence="6 7">
    <name type="scientific">Aquilegia coerulea</name>
    <name type="common">Rocky mountain columbine</name>
    <dbReference type="NCBI Taxonomy" id="218851"/>
    <lineage>
        <taxon>Eukaryota</taxon>
        <taxon>Viridiplantae</taxon>
        <taxon>Streptophyta</taxon>
        <taxon>Embryophyta</taxon>
        <taxon>Tracheophyta</taxon>
        <taxon>Spermatophyta</taxon>
        <taxon>Magnoliopsida</taxon>
        <taxon>Ranunculales</taxon>
        <taxon>Ranunculaceae</taxon>
        <taxon>Thalictroideae</taxon>
        <taxon>Aquilegia</taxon>
    </lineage>
</organism>
<evidence type="ECO:0000313" key="7">
    <source>
        <dbReference type="Proteomes" id="UP000230069"/>
    </source>
</evidence>
<keyword evidence="7" id="KW-1185">Reference proteome</keyword>
<dbReference type="InterPro" id="IPR002068">
    <property type="entry name" value="A-crystallin/Hsp20_dom"/>
</dbReference>
<dbReference type="PANTHER" id="PTHR46991:SF11">
    <property type="entry name" value="SMALL HEAT SHOCK PROTEIN HSPF"/>
    <property type="match status" value="1"/>
</dbReference>
<accession>A0A2G5CP53</accession>
<dbReference type="OrthoDB" id="1431247at2759"/>
<dbReference type="EMBL" id="KZ305059">
    <property type="protein sequence ID" value="PIA33019.1"/>
    <property type="molecule type" value="Genomic_DNA"/>
</dbReference>
<evidence type="ECO:0000256" key="4">
    <source>
        <dbReference type="RuleBase" id="RU003616"/>
    </source>
</evidence>
<dbReference type="PROSITE" id="PS01031">
    <property type="entry name" value="SHSP"/>
    <property type="match status" value="1"/>
</dbReference>
<name>A0A2G5CP53_AQUCA</name>
<dbReference type="InParanoid" id="A0A2G5CP53"/>
<dbReference type="SUPFAM" id="SSF49764">
    <property type="entry name" value="HSP20-like chaperones"/>
    <property type="match status" value="1"/>
</dbReference>
<dbReference type="InterPro" id="IPR008978">
    <property type="entry name" value="HSP20-like_chaperone"/>
</dbReference>
<dbReference type="CDD" id="cd06464">
    <property type="entry name" value="ACD_sHsps-like"/>
    <property type="match status" value="1"/>
</dbReference>
<gene>
    <name evidence="6" type="ORF">AQUCO_04200041v1</name>
</gene>
<evidence type="ECO:0000313" key="6">
    <source>
        <dbReference type="EMBL" id="PIA33019.1"/>
    </source>
</evidence>
<dbReference type="AlphaFoldDB" id="A0A2G5CP53"/>
<dbReference type="InterPro" id="IPR044656">
    <property type="entry name" value="HSP14.7/HSP23.5/HSP23.6-like"/>
</dbReference>
<keyword evidence="2" id="KW-0346">Stress response</keyword>
<evidence type="ECO:0000256" key="3">
    <source>
        <dbReference type="PROSITE-ProRule" id="PRU00285"/>
    </source>
</evidence>
<dbReference type="STRING" id="218851.A0A2G5CP53"/>
<comment type="similarity">
    <text evidence="3 4">Belongs to the small heat shock protein (HSP20) family.</text>
</comment>